<evidence type="ECO:0000256" key="3">
    <source>
        <dbReference type="ARBA" id="ARBA00022448"/>
    </source>
</evidence>
<feature type="signal peptide" evidence="5">
    <location>
        <begin position="1"/>
        <end position="25"/>
    </location>
</feature>
<comment type="subcellular location">
    <subcellularLocation>
        <location evidence="1">Cell envelope</location>
    </subcellularLocation>
</comment>
<name>A0A7M4DDA7_9MICO</name>
<evidence type="ECO:0000256" key="1">
    <source>
        <dbReference type="ARBA" id="ARBA00004196"/>
    </source>
</evidence>
<evidence type="ECO:0000313" key="7">
    <source>
        <dbReference type="Proteomes" id="UP000419743"/>
    </source>
</evidence>
<proteinExistence type="inferred from homology"/>
<dbReference type="PROSITE" id="PS51257">
    <property type="entry name" value="PROKAR_LIPOPROTEIN"/>
    <property type="match status" value="1"/>
</dbReference>
<evidence type="ECO:0000256" key="5">
    <source>
        <dbReference type="SAM" id="SignalP"/>
    </source>
</evidence>
<dbReference type="InterPro" id="IPR006059">
    <property type="entry name" value="SBP"/>
</dbReference>
<dbReference type="AlphaFoldDB" id="A0A7M4DDA7"/>
<keyword evidence="7" id="KW-1185">Reference proteome</keyword>
<dbReference type="PROSITE" id="PS51318">
    <property type="entry name" value="TAT"/>
    <property type="match status" value="1"/>
</dbReference>
<dbReference type="RefSeq" id="WP_156738689.1">
    <property type="nucleotide sequence ID" value="NZ_CACRYJ010000004.1"/>
</dbReference>
<gene>
    <name evidence="6" type="primary">yesO_1</name>
    <name evidence="6" type="ORF">HALOF300_00096</name>
</gene>
<keyword evidence="4 5" id="KW-0732">Signal</keyword>
<dbReference type="InterPro" id="IPR006311">
    <property type="entry name" value="TAT_signal"/>
</dbReference>
<feature type="chain" id="PRO_5038896915" evidence="5">
    <location>
        <begin position="26"/>
        <end position="437"/>
    </location>
</feature>
<dbReference type="GO" id="GO:0030313">
    <property type="term" value="C:cell envelope"/>
    <property type="evidence" value="ECO:0007669"/>
    <property type="project" value="UniProtKB-SubCell"/>
</dbReference>
<dbReference type="InterPro" id="IPR050490">
    <property type="entry name" value="Bact_solute-bd_prot1"/>
</dbReference>
<sequence>MNGSTNRRRFLAAAATLSAGALLLAACSGGDDGGGDGDTPDGPVELRMVMWSANEGHHEIFNQIADAYIAENPELVSAVSFEPLTGSGYVNALTTQIAGGDAPDLAWVSEANAAQFVQSGVLYNLQPTFTETEGYEIDDLLDGAIDVWSADGEIYGYPFSNSPFGMYVNNDLLTAAGQPNPRDLMVSGEWTWDKAMEIAAAVADGTSTTGFQASDDPYTNWNSALGAMWMSWGAAPWSEDGTECTFDSPEMVEFFDWFHGQIYDTGAVAEPGAEFDFASGQVGLRLSQLSSSTALGDDFAWDFVPMPEGPAGTVPVVGQGGVGVVARGDNPQIAADFLAYFTNPENSQLLAQFFPPPRESLLTVETLSAAAPALTEEQIQGTVIDQALVGVTKAGHVNMSEIADPVRVELDALWVPEGDAATVMPAICEAISDSLAG</sequence>
<organism evidence="6 7">
    <name type="scientific">Occultella aeris</name>
    <dbReference type="NCBI Taxonomy" id="2761496"/>
    <lineage>
        <taxon>Bacteria</taxon>
        <taxon>Bacillati</taxon>
        <taxon>Actinomycetota</taxon>
        <taxon>Actinomycetes</taxon>
        <taxon>Micrococcales</taxon>
        <taxon>Ruaniaceae</taxon>
        <taxon>Occultella</taxon>
    </lineage>
</organism>
<dbReference type="Proteomes" id="UP000419743">
    <property type="component" value="Unassembled WGS sequence"/>
</dbReference>
<dbReference type="PANTHER" id="PTHR43649:SF31">
    <property type="entry name" value="SN-GLYCEROL-3-PHOSPHATE-BINDING PERIPLASMIC PROTEIN UGPB"/>
    <property type="match status" value="1"/>
</dbReference>
<evidence type="ECO:0000256" key="4">
    <source>
        <dbReference type="ARBA" id="ARBA00022729"/>
    </source>
</evidence>
<dbReference type="SUPFAM" id="SSF53850">
    <property type="entry name" value="Periplasmic binding protein-like II"/>
    <property type="match status" value="1"/>
</dbReference>
<evidence type="ECO:0000313" key="6">
    <source>
        <dbReference type="EMBL" id="VZO34826.1"/>
    </source>
</evidence>
<evidence type="ECO:0000256" key="2">
    <source>
        <dbReference type="ARBA" id="ARBA00008520"/>
    </source>
</evidence>
<keyword evidence="3" id="KW-0813">Transport</keyword>
<comment type="caution">
    <text evidence="6">The sequence shown here is derived from an EMBL/GenBank/DDBJ whole genome shotgun (WGS) entry which is preliminary data.</text>
</comment>
<dbReference type="EMBL" id="CACRYJ010000004">
    <property type="protein sequence ID" value="VZO34826.1"/>
    <property type="molecule type" value="Genomic_DNA"/>
</dbReference>
<protein>
    <submittedName>
        <fullName evidence="6">ABC transporter substrate-binding protein YesO</fullName>
    </submittedName>
</protein>
<dbReference type="PANTHER" id="PTHR43649">
    <property type="entry name" value="ARABINOSE-BINDING PROTEIN-RELATED"/>
    <property type="match status" value="1"/>
</dbReference>
<comment type="similarity">
    <text evidence="2">Belongs to the bacterial solute-binding protein 1 family.</text>
</comment>
<accession>A0A7M4DDA7</accession>
<reference evidence="6 7" key="1">
    <citation type="submission" date="2019-11" db="EMBL/GenBank/DDBJ databases">
        <authorList>
            <person name="Criscuolo A."/>
        </authorList>
    </citation>
    <scope>NUCLEOTIDE SEQUENCE [LARGE SCALE GENOMIC DNA]</scope>
    <source>
        <strain evidence="6">CIP111667</strain>
    </source>
</reference>
<dbReference type="Gene3D" id="3.40.190.10">
    <property type="entry name" value="Periplasmic binding protein-like II"/>
    <property type="match status" value="1"/>
</dbReference>
<dbReference type="Pfam" id="PF13416">
    <property type="entry name" value="SBP_bac_8"/>
    <property type="match status" value="1"/>
</dbReference>